<accession>E1Z9V2</accession>
<dbReference type="PANTHER" id="PTHR13486">
    <property type="entry name" value="TELOMERE LENGTH AND SILENCING PROTEIN 1 TLS1 FAMILY MEMBER"/>
    <property type="match status" value="1"/>
</dbReference>
<feature type="compositionally biased region" description="Basic and acidic residues" evidence="4">
    <location>
        <begin position="255"/>
        <end position="271"/>
    </location>
</feature>
<feature type="region of interest" description="Disordered" evidence="4">
    <location>
        <begin position="204"/>
        <end position="239"/>
    </location>
</feature>
<dbReference type="STRING" id="554065.E1Z9V2"/>
<dbReference type="AlphaFoldDB" id="E1Z9V2"/>
<evidence type="ECO:0000256" key="1">
    <source>
        <dbReference type="ARBA" id="ARBA00004123"/>
    </source>
</evidence>
<keyword evidence="3" id="KW-0539">Nucleus</keyword>
<evidence type="ECO:0000256" key="2">
    <source>
        <dbReference type="ARBA" id="ARBA00007643"/>
    </source>
</evidence>
<evidence type="ECO:0000256" key="4">
    <source>
        <dbReference type="SAM" id="MobiDB-lite"/>
    </source>
</evidence>
<feature type="region of interest" description="Disordered" evidence="4">
    <location>
        <begin position="251"/>
        <end position="271"/>
    </location>
</feature>
<dbReference type="PANTHER" id="PTHR13486:SF2">
    <property type="entry name" value="SPLICING FACTOR C9ORF78"/>
    <property type="match status" value="1"/>
</dbReference>
<dbReference type="RefSeq" id="XP_005849690.1">
    <property type="nucleotide sequence ID" value="XM_005849628.1"/>
</dbReference>
<sequence length="271" mass="30081">MKQRNIRKKRALDEQEELSEGEAEGAEGQPKLTADDIKLLQKQRQRRTVRLATAETRGVQPAWRLQAGSGVDVGSLMVADVRVERKEAGAAAVVGDVLQAAFKRERRLHSEDEDVNMKKYVEEQLAKRMGRPGQEEEEAAAAEAERRARMQDPLLAAMPEGLQKRQQDTELGPSWVAGITEVPLSMEQKLANIEATEAAKKQLLAAAPLGDDDDEGGAQGGGARRGQYPVSFGRQDPKHLKVVAEAQAKKARMRVLQEEKKRRKKEEFAGW</sequence>
<comment type="similarity">
    <text evidence="2">Belongs to the TLS1 family.</text>
</comment>
<keyword evidence="6" id="KW-1185">Reference proteome</keyword>
<dbReference type="InParanoid" id="E1Z9V2"/>
<dbReference type="Proteomes" id="UP000008141">
    <property type="component" value="Unassembled WGS sequence"/>
</dbReference>
<dbReference type="EMBL" id="GL433839">
    <property type="protein sequence ID" value="EFN57588.1"/>
    <property type="molecule type" value="Genomic_DNA"/>
</dbReference>
<dbReference type="KEGG" id="cvr:CHLNCDRAFT_143273"/>
<dbReference type="FunCoup" id="E1Z9V2">
    <property type="interactions" value="1430"/>
</dbReference>
<name>E1Z9V2_CHLVA</name>
<dbReference type="GeneID" id="17356831"/>
<dbReference type="eggNOG" id="KOG3345">
    <property type="taxonomic scope" value="Eukaryota"/>
</dbReference>
<dbReference type="InterPro" id="IPR010756">
    <property type="entry name" value="Tls1-like"/>
</dbReference>
<dbReference type="Pfam" id="PF07052">
    <property type="entry name" value="Hep_59"/>
    <property type="match status" value="1"/>
</dbReference>
<gene>
    <name evidence="5" type="ORF">CHLNCDRAFT_143273</name>
</gene>
<proteinExistence type="inferred from homology"/>
<feature type="region of interest" description="Disordered" evidence="4">
    <location>
        <begin position="127"/>
        <end position="147"/>
    </location>
</feature>
<feature type="compositionally biased region" description="Basic residues" evidence="4">
    <location>
        <begin position="1"/>
        <end position="10"/>
    </location>
</feature>
<reference evidence="5 6" key="1">
    <citation type="journal article" date="2010" name="Plant Cell">
        <title>The Chlorella variabilis NC64A genome reveals adaptation to photosymbiosis, coevolution with viruses, and cryptic sex.</title>
        <authorList>
            <person name="Blanc G."/>
            <person name="Duncan G."/>
            <person name="Agarkova I."/>
            <person name="Borodovsky M."/>
            <person name="Gurnon J."/>
            <person name="Kuo A."/>
            <person name="Lindquist E."/>
            <person name="Lucas S."/>
            <person name="Pangilinan J."/>
            <person name="Polle J."/>
            <person name="Salamov A."/>
            <person name="Terry A."/>
            <person name="Yamada T."/>
            <person name="Dunigan D.D."/>
            <person name="Grigoriev I.V."/>
            <person name="Claverie J.M."/>
            <person name="Van Etten J.L."/>
        </authorList>
    </citation>
    <scope>NUCLEOTIDE SEQUENCE [LARGE SCALE GENOMIC DNA]</scope>
    <source>
        <strain evidence="5 6">NC64A</strain>
    </source>
</reference>
<dbReference type="GO" id="GO:0005681">
    <property type="term" value="C:spliceosomal complex"/>
    <property type="evidence" value="ECO:0007669"/>
    <property type="project" value="TreeGrafter"/>
</dbReference>
<evidence type="ECO:0000313" key="5">
    <source>
        <dbReference type="EMBL" id="EFN57588.1"/>
    </source>
</evidence>
<protein>
    <submittedName>
        <fullName evidence="5">Uncharacterized protein</fullName>
    </submittedName>
</protein>
<evidence type="ECO:0000313" key="6">
    <source>
        <dbReference type="Proteomes" id="UP000008141"/>
    </source>
</evidence>
<dbReference type="OrthoDB" id="5627at2759"/>
<organism evidence="6">
    <name type="scientific">Chlorella variabilis</name>
    <name type="common">Green alga</name>
    <dbReference type="NCBI Taxonomy" id="554065"/>
    <lineage>
        <taxon>Eukaryota</taxon>
        <taxon>Viridiplantae</taxon>
        <taxon>Chlorophyta</taxon>
        <taxon>core chlorophytes</taxon>
        <taxon>Trebouxiophyceae</taxon>
        <taxon>Chlorellales</taxon>
        <taxon>Chlorellaceae</taxon>
        <taxon>Chlorella clade</taxon>
        <taxon>Chlorella</taxon>
    </lineage>
</organism>
<dbReference type="GO" id="GO:0000398">
    <property type="term" value="P:mRNA splicing, via spliceosome"/>
    <property type="evidence" value="ECO:0007669"/>
    <property type="project" value="TreeGrafter"/>
</dbReference>
<comment type="subcellular location">
    <subcellularLocation>
        <location evidence="1">Nucleus</location>
    </subcellularLocation>
</comment>
<feature type="region of interest" description="Disordered" evidence="4">
    <location>
        <begin position="1"/>
        <end position="33"/>
    </location>
</feature>
<evidence type="ECO:0000256" key="3">
    <source>
        <dbReference type="ARBA" id="ARBA00023242"/>
    </source>
</evidence>
<dbReference type="OMA" id="WVAGITE"/>
<feature type="compositionally biased region" description="Acidic residues" evidence="4">
    <location>
        <begin position="14"/>
        <end position="25"/>
    </location>
</feature>